<dbReference type="NCBIfam" id="TIGR01855">
    <property type="entry name" value="IMP_synth_hisH"/>
    <property type="match status" value="1"/>
</dbReference>
<keyword evidence="3 10" id="KW-0028">Amino-acid biosynthesis</keyword>
<dbReference type="Proteomes" id="UP001155163">
    <property type="component" value="Unassembled WGS sequence"/>
</dbReference>
<comment type="catalytic activity">
    <reaction evidence="9 10">
        <text>L-glutamine + H2O = L-glutamate + NH4(+)</text>
        <dbReference type="Rhea" id="RHEA:15889"/>
        <dbReference type="ChEBI" id="CHEBI:15377"/>
        <dbReference type="ChEBI" id="CHEBI:28938"/>
        <dbReference type="ChEBI" id="CHEBI:29985"/>
        <dbReference type="ChEBI" id="CHEBI:58359"/>
        <dbReference type="EC" id="3.5.1.2"/>
    </reaction>
</comment>
<evidence type="ECO:0000313" key="13">
    <source>
        <dbReference type="Proteomes" id="UP001155163"/>
    </source>
</evidence>
<comment type="caution">
    <text evidence="12">The sequence shown here is derived from an EMBL/GenBank/DDBJ whole genome shotgun (WGS) entry which is preliminary data.</text>
</comment>
<evidence type="ECO:0000256" key="1">
    <source>
        <dbReference type="ARBA" id="ARBA00005091"/>
    </source>
</evidence>
<evidence type="ECO:0000256" key="5">
    <source>
        <dbReference type="ARBA" id="ARBA00022962"/>
    </source>
</evidence>
<feature type="active site" description="Nucleophile" evidence="10">
    <location>
        <position position="82"/>
    </location>
</feature>
<comment type="function">
    <text evidence="10">IGPS catalyzes the conversion of PRFAR and glutamine to IGP, AICAR and glutamate. The HisH subunit catalyzes the hydrolysis of glutamine to glutamate and ammonia as part of the synthesis of IGP and AICAR. The resulting ammonia molecule is channeled to the active site of HisF.</text>
</comment>
<dbReference type="SUPFAM" id="SSF52317">
    <property type="entry name" value="Class I glutamine amidotransferase-like"/>
    <property type="match status" value="1"/>
</dbReference>
<dbReference type="EC" id="3.5.1.2" evidence="10"/>
<comment type="subunit">
    <text evidence="2 10">Heterodimer of HisH and HisF.</text>
</comment>
<feature type="domain" description="Glutamine amidotransferase" evidence="11">
    <location>
        <begin position="6"/>
        <end position="202"/>
    </location>
</feature>
<dbReference type="PROSITE" id="PS51273">
    <property type="entry name" value="GATASE_TYPE_1"/>
    <property type="match status" value="1"/>
</dbReference>
<accession>A0ABT0JLY3</accession>
<evidence type="ECO:0000256" key="4">
    <source>
        <dbReference type="ARBA" id="ARBA00022801"/>
    </source>
</evidence>
<dbReference type="EC" id="4.3.2.10" evidence="10"/>
<dbReference type="RefSeq" id="WP_123337474.1">
    <property type="nucleotide sequence ID" value="NZ_JALQCX010000047.1"/>
</dbReference>
<evidence type="ECO:0000256" key="10">
    <source>
        <dbReference type="HAMAP-Rule" id="MF_00278"/>
    </source>
</evidence>
<evidence type="ECO:0000256" key="9">
    <source>
        <dbReference type="ARBA" id="ARBA00049534"/>
    </source>
</evidence>
<reference evidence="12 13" key="2">
    <citation type="journal article" date="2023" name="Plant Pathol.">
        <title>Dismantling and reorganizing Pseudomonas marginalis sensu#lato.</title>
        <authorList>
            <person name="Sawada H."/>
            <person name="Fujikawa T."/>
            <person name="Satou M."/>
        </authorList>
    </citation>
    <scope>NUCLEOTIDE SEQUENCE [LARGE SCALE GENOMIC DNA]</scope>
    <source>
        <strain evidence="12 13">MAFF 302046</strain>
    </source>
</reference>
<dbReference type="EMBL" id="JALQCX010000047">
    <property type="protein sequence ID" value="MCK9816897.1"/>
    <property type="molecule type" value="Genomic_DNA"/>
</dbReference>
<feature type="active site" evidence="10">
    <location>
        <position position="188"/>
    </location>
</feature>
<evidence type="ECO:0000256" key="8">
    <source>
        <dbReference type="ARBA" id="ARBA00047838"/>
    </source>
</evidence>
<protein>
    <recommendedName>
        <fullName evidence="10">Imidazole glycerol phosphate synthase subunit HisH</fullName>
        <ecNumber evidence="10">4.3.2.10</ecNumber>
    </recommendedName>
    <alternativeName>
        <fullName evidence="10">IGP synthase glutaminase subunit</fullName>
        <ecNumber evidence="10">3.5.1.2</ecNumber>
    </alternativeName>
    <alternativeName>
        <fullName evidence="10">IGP synthase subunit HisH</fullName>
    </alternativeName>
    <alternativeName>
        <fullName evidence="10">ImGP synthase subunit HisH</fullName>
        <shortName evidence="10">IGPS subunit HisH</shortName>
    </alternativeName>
</protein>
<dbReference type="InterPro" id="IPR029062">
    <property type="entry name" value="Class_I_gatase-like"/>
</dbReference>
<comment type="catalytic activity">
    <reaction evidence="8 10">
        <text>5-[(5-phospho-1-deoxy-D-ribulos-1-ylimino)methylamino]-1-(5-phospho-beta-D-ribosyl)imidazole-4-carboxamide + L-glutamine = D-erythro-1-(imidazol-4-yl)glycerol 3-phosphate + 5-amino-1-(5-phospho-beta-D-ribosyl)imidazole-4-carboxamide + L-glutamate + H(+)</text>
        <dbReference type="Rhea" id="RHEA:24793"/>
        <dbReference type="ChEBI" id="CHEBI:15378"/>
        <dbReference type="ChEBI" id="CHEBI:29985"/>
        <dbReference type="ChEBI" id="CHEBI:58278"/>
        <dbReference type="ChEBI" id="CHEBI:58359"/>
        <dbReference type="ChEBI" id="CHEBI:58475"/>
        <dbReference type="ChEBI" id="CHEBI:58525"/>
        <dbReference type="EC" id="4.3.2.10"/>
    </reaction>
</comment>
<keyword evidence="6 10" id="KW-0368">Histidine biosynthesis</keyword>
<dbReference type="PANTHER" id="PTHR42701:SF1">
    <property type="entry name" value="IMIDAZOLE GLYCEROL PHOSPHATE SYNTHASE SUBUNIT HISH"/>
    <property type="match status" value="1"/>
</dbReference>
<keyword evidence="7 10" id="KW-0456">Lyase</keyword>
<dbReference type="Pfam" id="PF00117">
    <property type="entry name" value="GATase"/>
    <property type="match status" value="1"/>
</dbReference>
<reference evidence="12 13" key="1">
    <citation type="journal article" date="2022" name="Int. J. Syst. Evol. Microbiol.">
        <title>Pseudomonas aegrilactucae sp. nov. and Pseudomonas morbosilactucae sp. nov., pathogens causing bacterial rot of lettuce in Japan.</title>
        <authorList>
            <person name="Sawada H."/>
            <person name="Fujikawa T."/>
            <person name="Satou M."/>
        </authorList>
    </citation>
    <scope>NUCLEOTIDE SEQUENCE [LARGE SCALE GENOMIC DNA]</scope>
    <source>
        <strain evidence="12 13">MAFF 302046</strain>
    </source>
</reference>
<name>A0ABT0JLY3_9PSED</name>
<comment type="pathway">
    <text evidence="1 10">Amino-acid biosynthesis; L-histidine biosynthesis; L-histidine from 5-phospho-alpha-D-ribose 1-diphosphate: step 5/9.</text>
</comment>
<dbReference type="InterPro" id="IPR010139">
    <property type="entry name" value="Imidazole-glycPsynth_HisH"/>
</dbReference>
<sequence length="204" mass="22876">MQKVSIVDYGCGNLASVVNMIQHVGGEAEIISSPDQLGAVKKLILPGVGAFAHGMSSLRAGGWIEALDQVVLERKIPTMGICLGMQLMTRGSEEGQEPGLGWIDAQARKFRPTDTRLKVPHMGWSEVSQRKVDRLLPLSDGARRFYFVHSYWVDCVNEDDILLQCEYGENFVAGFSRDNLWGFQFHPEKSHKFGMEVFRNFLEV</sequence>
<evidence type="ECO:0000256" key="7">
    <source>
        <dbReference type="ARBA" id="ARBA00023239"/>
    </source>
</evidence>
<feature type="active site" evidence="10">
    <location>
        <position position="186"/>
    </location>
</feature>
<gene>
    <name evidence="10 12" type="primary">hisH</name>
    <name evidence="12" type="ORF">M1B35_22910</name>
</gene>
<dbReference type="Gene3D" id="3.40.50.880">
    <property type="match status" value="1"/>
</dbReference>
<dbReference type="HAMAP" id="MF_00278">
    <property type="entry name" value="HisH"/>
    <property type="match status" value="1"/>
</dbReference>
<keyword evidence="10" id="KW-0963">Cytoplasm</keyword>
<evidence type="ECO:0000256" key="2">
    <source>
        <dbReference type="ARBA" id="ARBA00011152"/>
    </source>
</evidence>
<dbReference type="PANTHER" id="PTHR42701">
    <property type="entry name" value="IMIDAZOLE GLYCEROL PHOSPHATE SYNTHASE SUBUNIT HISH"/>
    <property type="match status" value="1"/>
</dbReference>
<evidence type="ECO:0000313" key="12">
    <source>
        <dbReference type="EMBL" id="MCK9816897.1"/>
    </source>
</evidence>
<evidence type="ECO:0000256" key="6">
    <source>
        <dbReference type="ARBA" id="ARBA00023102"/>
    </source>
</evidence>
<organism evidence="12 13">
    <name type="scientific">Pseudomonas morbosilactucae</name>
    <dbReference type="NCBI Taxonomy" id="2938197"/>
    <lineage>
        <taxon>Bacteria</taxon>
        <taxon>Pseudomonadati</taxon>
        <taxon>Pseudomonadota</taxon>
        <taxon>Gammaproteobacteria</taxon>
        <taxon>Pseudomonadales</taxon>
        <taxon>Pseudomonadaceae</taxon>
        <taxon>Pseudomonas</taxon>
    </lineage>
</organism>
<proteinExistence type="inferred from homology"/>
<keyword evidence="13" id="KW-1185">Reference proteome</keyword>
<evidence type="ECO:0000256" key="3">
    <source>
        <dbReference type="ARBA" id="ARBA00022605"/>
    </source>
</evidence>
<keyword evidence="4 10" id="KW-0378">Hydrolase</keyword>
<keyword evidence="5 10" id="KW-0315">Glutamine amidotransferase</keyword>
<dbReference type="GO" id="GO:0016829">
    <property type="term" value="F:lyase activity"/>
    <property type="evidence" value="ECO:0007669"/>
    <property type="project" value="UniProtKB-KW"/>
</dbReference>
<evidence type="ECO:0000259" key="11">
    <source>
        <dbReference type="Pfam" id="PF00117"/>
    </source>
</evidence>
<dbReference type="InterPro" id="IPR017926">
    <property type="entry name" value="GATASE"/>
</dbReference>
<dbReference type="CDD" id="cd01748">
    <property type="entry name" value="GATase1_IGP_Synthase"/>
    <property type="match status" value="1"/>
</dbReference>
<dbReference type="PIRSF" id="PIRSF000495">
    <property type="entry name" value="Amidotransf_hisH"/>
    <property type="match status" value="1"/>
</dbReference>
<comment type="subcellular location">
    <subcellularLocation>
        <location evidence="10">Cytoplasm</location>
    </subcellularLocation>
</comment>